<organism evidence="5 6">
    <name type="scientific">Tachuris rubrigastra</name>
    <dbReference type="NCBI Taxonomy" id="495162"/>
    <lineage>
        <taxon>Eukaryota</taxon>
        <taxon>Metazoa</taxon>
        <taxon>Chordata</taxon>
        <taxon>Craniata</taxon>
        <taxon>Vertebrata</taxon>
        <taxon>Euteleostomi</taxon>
        <taxon>Archelosauria</taxon>
        <taxon>Archosauria</taxon>
        <taxon>Dinosauria</taxon>
        <taxon>Saurischia</taxon>
        <taxon>Theropoda</taxon>
        <taxon>Coelurosauria</taxon>
        <taxon>Aves</taxon>
        <taxon>Neognathae</taxon>
        <taxon>Neoaves</taxon>
        <taxon>Telluraves</taxon>
        <taxon>Australaves</taxon>
        <taxon>Passeriformes</taxon>
        <taxon>Tyrannidae</taxon>
        <taxon>Tachuris</taxon>
    </lineage>
</organism>
<dbReference type="InterPro" id="IPR021109">
    <property type="entry name" value="Peptidase_aspartic_dom_sf"/>
</dbReference>
<sequence>QLRQTASQYGPTGEPTKQMLDYLFNTQLLLPNDLRGISRLDTNNSGQCECTALQPATAGSLGLDLAAAVETTLATTRPQRINTKIKGPICINGKPYGALLLGRSSASIMGLFVLPGIIDPDYQGEIQIMAYTLFPPLVIPQGQRIAQLIPLPHLTKGLAPHLSRQRGGGGFGSTGAVFLTLDLHQRPKESVTLVWEGQHTKVEGLLDTGANVSIISPEWYPPGWPSKASMDTVSGVGGFTLAKKS</sequence>
<dbReference type="Gene3D" id="2.40.70.10">
    <property type="entry name" value="Acid Proteases"/>
    <property type="match status" value="1"/>
</dbReference>
<keyword evidence="1" id="KW-0645">Protease</keyword>
<dbReference type="InterPro" id="IPR029054">
    <property type="entry name" value="dUTPase-like"/>
</dbReference>
<dbReference type="InterPro" id="IPR051592">
    <property type="entry name" value="HERV-K_Pro_peptidase_A2"/>
</dbReference>
<dbReference type="PANTHER" id="PTHR19422">
    <property type="entry name" value="GAG RETROVIRAL POLYPROTEIN"/>
    <property type="match status" value="1"/>
</dbReference>
<dbReference type="Gene3D" id="1.10.375.10">
    <property type="entry name" value="Human Immunodeficiency Virus Type 1 Capsid Protein"/>
    <property type="match status" value="1"/>
</dbReference>
<protein>
    <submittedName>
        <fullName evidence="5">POK9 protein</fullName>
    </submittedName>
</protein>
<dbReference type="CDD" id="cd07557">
    <property type="entry name" value="trimeric_dUTPase"/>
    <property type="match status" value="1"/>
</dbReference>
<gene>
    <name evidence="5" type="primary">Ervk9_3</name>
    <name evidence="5" type="ORF">TACRUB_R13146</name>
</gene>
<dbReference type="InterPro" id="IPR033704">
    <property type="entry name" value="dUTPase_trimeric"/>
</dbReference>
<dbReference type="InterPro" id="IPR008919">
    <property type="entry name" value="Retrov_capsid_N"/>
</dbReference>
<dbReference type="Proteomes" id="UP000540952">
    <property type="component" value="Unassembled WGS sequence"/>
</dbReference>
<keyword evidence="6" id="KW-1185">Reference proteome</keyword>
<evidence type="ECO:0000256" key="3">
    <source>
        <dbReference type="ARBA" id="ARBA00022801"/>
    </source>
</evidence>
<dbReference type="Pfam" id="PF00607">
    <property type="entry name" value="Gag_p24"/>
    <property type="match status" value="1"/>
</dbReference>
<evidence type="ECO:0000313" key="6">
    <source>
        <dbReference type="Proteomes" id="UP000540952"/>
    </source>
</evidence>
<dbReference type="InterPro" id="IPR036157">
    <property type="entry name" value="dUTPase-like_sf"/>
</dbReference>
<dbReference type="InterPro" id="IPR001969">
    <property type="entry name" value="Aspartic_peptidase_AS"/>
</dbReference>
<dbReference type="Pfam" id="PF00692">
    <property type="entry name" value="dUTPase"/>
    <property type="match status" value="1"/>
</dbReference>
<feature type="domain" description="Peptidase A2" evidence="4">
    <location>
        <begin position="202"/>
        <end position="245"/>
    </location>
</feature>
<dbReference type="PROSITE" id="PS00141">
    <property type="entry name" value="ASP_PROTEASE"/>
    <property type="match status" value="1"/>
</dbReference>
<comment type="caution">
    <text evidence="5">The sequence shown here is derived from an EMBL/GenBank/DDBJ whole genome shotgun (WGS) entry which is preliminary data.</text>
</comment>
<evidence type="ECO:0000256" key="1">
    <source>
        <dbReference type="ARBA" id="ARBA00022670"/>
    </source>
</evidence>
<accession>A0A7K4WTM8</accession>
<feature type="non-terminal residue" evidence="5">
    <location>
        <position position="1"/>
    </location>
</feature>
<dbReference type="SUPFAM" id="SSF50630">
    <property type="entry name" value="Acid proteases"/>
    <property type="match status" value="1"/>
</dbReference>
<name>A0A7K4WTM8_9TYRA</name>
<dbReference type="InterPro" id="IPR018061">
    <property type="entry name" value="Retropepsins"/>
</dbReference>
<evidence type="ECO:0000259" key="4">
    <source>
        <dbReference type="PROSITE" id="PS50175"/>
    </source>
</evidence>
<keyword evidence="3" id="KW-0378">Hydrolase</keyword>
<dbReference type="GO" id="GO:0004190">
    <property type="term" value="F:aspartic-type endopeptidase activity"/>
    <property type="evidence" value="ECO:0007669"/>
    <property type="project" value="UniProtKB-KW"/>
</dbReference>
<dbReference type="Gene3D" id="2.70.40.10">
    <property type="match status" value="1"/>
</dbReference>
<dbReference type="InterPro" id="IPR001995">
    <property type="entry name" value="Peptidase_A2_cat"/>
</dbReference>
<evidence type="ECO:0000313" key="5">
    <source>
        <dbReference type="EMBL" id="NWR38026.1"/>
    </source>
</evidence>
<dbReference type="EMBL" id="VZRD01000441">
    <property type="protein sequence ID" value="NWR38026.1"/>
    <property type="molecule type" value="Genomic_DNA"/>
</dbReference>
<evidence type="ECO:0000256" key="2">
    <source>
        <dbReference type="ARBA" id="ARBA00022750"/>
    </source>
</evidence>
<keyword evidence="2" id="KW-0064">Aspartyl protease</keyword>
<dbReference type="Pfam" id="PF00077">
    <property type="entry name" value="RVP"/>
    <property type="match status" value="1"/>
</dbReference>
<proteinExistence type="predicted"/>
<dbReference type="AlphaFoldDB" id="A0A7K4WTM8"/>
<reference evidence="5 6" key="1">
    <citation type="submission" date="2019-09" db="EMBL/GenBank/DDBJ databases">
        <title>Bird 10,000 Genomes (B10K) Project - Family phase.</title>
        <authorList>
            <person name="Zhang G."/>
        </authorList>
    </citation>
    <scope>NUCLEOTIDE SEQUENCE [LARGE SCALE GENOMIC DNA]</scope>
    <source>
        <strain evidence="5">B10K-CU-031-13</strain>
        <tissue evidence="5">Muscle</tissue>
    </source>
</reference>
<dbReference type="SUPFAM" id="SSF51283">
    <property type="entry name" value="dUTPase-like"/>
    <property type="match status" value="1"/>
</dbReference>
<dbReference type="PANTHER" id="PTHR19422:SF123">
    <property type="entry name" value="RT1 CLASS I, LOCUS CE15"/>
    <property type="match status" value="1"/>
</dbReference>
<dbReference type="GO" id="GO:0016032">
    <property type="term" value="P:viral process"/>
    <property type="evidence" value="ECO:0007669"/>
    <property type="project" value="InterPro"/>
</dbReference>
<dbReference type="GO" id="GO:0006508">
    <property type="term" value="P:proteolysis"/>
    <property type="evidence" value="ECO:0007669"/>
    <property type="project" value="UniProtKB-KW"/>
</dbReference>
<feature type="non-terminal residue" evidence="5">
    <location>
        <position position="245"/>
    </location>
</feature>
<dbReference type="PROSITE" id="PS50175">
    <property type="entry name" value="ASP_PROT_RETROV"/>
    <property type="match status" value="1"/>
</dbReference>